<evidence type="ECO:0000313" key="8">
    <source>
        <dbReference type="Proteomes" id="UP000198994"/>
    </source>
</evidence>
<sequence length="696" mass="75330">MRFLVLALALSLAALLPARAGAEALDREAMEGFVYAPYALGEQVNEKGLWELRNSGGGLAGYAFETELMAPLPGFSGAPINVFVMLDLDGQFLDVRLISHNEPIFVSGLGEAPLRGFLEQYAGHSISETMVVGNAYGHGSGGSALVYLDGVTKATASVRIAHESIMAATREVAREKMQGVSSGPPAFPDPAVDEPLDWQALVDQGIATHAVVSNAEIDAQFAGTIWAHDDPEAEDEPDAPYLDLWIVDLGPPSIARAALSPDTQAELQRFLAISPDEEPILLVETGRHGLVSPDFVRNTAPDRLSAEQDGLPIALRDADLLVETAPGVPEGTAMILRTDRRLGFDPSREWTLKVAAIREHGMFQPEIGQQELAVSHATPERFFVRPGKVQTLSPWREAILNRQTDLIVLCAFLIVLLLAVGPAQNRLAGLRYFTPVRLGILAVMTGFVGFWGQGQLSIVTPLGVLRTALDGGSFAFLLYDPFSLLVWAAAIAGFVLWGRGFFCGWLCPFGALQEFAGHVGRLLRLPQIEPSPRWDRRLKGLKYVVLAAMIGVVFVAPGEVDAVAEIEPFKTAITTHFQRALPYVAWAVGLLLFSAVLFKGFCRYLCPLGAVMAIGGLLRGRDWIARRKDCGTPCQLCRVRCRYGAIEKTGKIVYSECFQCLDCVKIHDDPGLCVPLVLAGKARSRGIAKTGEVPAE</sequence>
<dbReference type="InterPro" id="IPR017896">
    <property type="entry name" value="4Fe4S_Fe-S-bd"/>
</dbReference>
<dbReference type="PANTHER" id="PTHR30224:SF4">
    <property type="entry name" value="ELECTRON TRANSPORT PROTEIN YCCM-RELATED"/>
    <property type="match status" value="1"/>
</dbReference>
<feature type="chain" id="PRO_5011775365" evidence="5">
    <location>
        <begin position="21"/>
        <end position="696"/>
    </location>
</feature>
<dbReference type="EMBL" id="FNAV01000004">
    <property type="protein sequence ID" value="SDE48700.1"/>
    <property type="molecule type" value="Genomic_DNA"/>
</dbReference>
<feature type="transmembrane region" description="Helical" evidence="4">
    <location>
        <begin position="580"/>
        <end position="598"/>
    </location>
</feature>
<dbReference type="InterPro" id="IPR007329">
    <property type="entry name" value="FMN-bd"/>
</dbReference>
<keyword evidence="8" id="KW-1185">Reference proteome</keyword>
<dbReference type="AlphaFoldDB" id="A0A1G7DCJ8"/>
<name>A0A1G7DCJ8_9RHOB</name>
<feature type="transmembrane region" description="Helical" evidence="4">
    <location>
        <begin position="435"/>
        <end position="454"/>
    </location>
</feature>
<dbReference type="SUPFAM" id="SSF54862">
    <property type="entry name" value="4Fe-4S ferredoxins"/>
    <property type="match status" value="1"/>
</dbReference>
<feature type="transmembrane region" description="Helical" evidence="4">
    <location>
        <begin position="474"/>
        <end position="497"/>
    </location>
</feature>
<evidence type="ECO:0000256" key="5">
    <source>
        <dbReference type="SAM" id="SignalP"/>
    </source>
</evidence>
<accession>A0A1G7DCJ8</accession>
<evidence type="ECO:0000259" key="6">
    <source>
        <dbReference type="SMART" id="SM00900"/>
    </source>
</evidence>
<feature type="transmembrane region" description="Helical" evidence="4">
    <location>
        <begin position="406"/>
        <end position="423"/>
    </location>
</feature>
<dbReference type="PANTHER" id="PTHR30224">
    <property type="entry name" value="ELECTRON TRANSPORT PROTEIN"/>
    <property type="match status" value="1"/>
</dbReference>
<evidence type="ECO:0000256" key="4">
    <source>
        <dbReference type="SAM" id="Phobius"/>
    </source>
</evidence>
<comment type="subcellular location">
    <subcellularLocation>
        <location evidence="1">Cell membrane</location>
    </subcellularLocation>
</comment>
<organism evidence="7 8">
    <name type="scientific">Salipiger thiooxidans</name>
    <dbReference type="NCBI Taxonomy" id="282683"/>
    <lineage>
        <taxon>Bacteria</taxon>
        <taxon>Pseudomonadati</taxon>
        <taxon>Pseudomonadota</taxon>
        <taxon>Alphaproteobacteria</taxon>
        <taxon>Rhodobacterales</taxon>
        <taxon>Roseobacteraceae</taxon>
        <taxon>Salipiger</taxon>
    </lineage>
</organism>
<feature type="signal peptide" evidence="5">
    <location>
        <begin position="1"/>
        <end position="20"/>
    </location>
</feature>
<feature type="domain" description="FMN-binding" evidence="6">
    <location>
        <begin position="74"/>
        <end position="172"/>
    </location>
</feature>
<keyword evidence="4" id="KW-1133">Transmembrane helix</keyword>
<protein>
    <submittedName>
        <fullName evidence="7">Regulator of nitric oxide reductase transcription</fullName>
    </submittedName>
</protein>
<dbReference type="RefSeq" id="WP_089957163.1">
    <property type="nucleotide sequence ID" value="NZ_FNAV01000004.1"/>
</dbReference>
<evidence type="ECO:0000256" key="1">
    <source>
        <dbReference type="ARBA" id="ARBA00004236"/>
    </source>
</evidence>
<reference evidence="8" key="1">
    <citation type="submission" date="2016-10" db="EMBL/GenBank/DDBJ databases">
        <authorList>
            <person name="Varghese N."/>
            <person name="Submissions S."/>
        </authorList>
    </citation>
    <scope>NUCLEOTIDE SEQUENCE [LARGE SCALE GENOMIC DNA]</scope>
    <source>
        <strain evidence="8">DSM 10146</strain>
    </source>
</reference>
<dbReference type="Proteomes" id="UP000198994">
    <property type="component" value="Unassembled WGS sequence"/>
</dbReference>
<dbReference type="GO" id="GO:0010181">
    <property type="term" value="F:FMN binding"/>
    <property type="evidence" value="ECO:0007669"/>
    <property type="project" value="InterPro"/>
</dbReference>
<keyword evidence="3 4" id="KW-0472">Membrane</keyword>
<keyword evidence="5" id="KW-0732">Signal</keyword>
<evidence type="ECO:0000256" key="3">
    <source>
        <dbReference type="ARBA" id="ARBA00023136"/>
    </source>
</evidence>
<keyword evidence="2" id="KW-1003">Cell membrane</keyword>
<dbReference type="SMART" id="SM00900">
    <property type="entry name" value="FMN_bind"/>
    <property type="match status" value="1"/>
</dbReference>
<dbReference type="Pfam" id="PF12801">
    <property type="entry name" value="Fer4_5"/>
    <property type="match status" value="2"/>
</dbReference>
<evidence type="ECO:0000256" key="2">
    <source>
        <dbReference type="ARBA" id="ARBA00022475"/>
    </source>
</evidence>
<dbReference type="GO" id="GO:0005886">
    <property type="term" value="C:plasma membrane"/>
    <property type="evidence" value="ECO:0007669"/>
    <property type="project" value="UniProtKB-SubCell"/>
</dbReference>
<keyword evidence="4" id="KW-0812">Transmembrane</keyword>
<dbReference type="OrthoDB" id="9806398at2"/>
<dbReference type="InterPro" id="IPR052378">
    <property type="entry name" value="NosR_regulator"/>
</dbReference>
<feature type="transmembrane region" description="Helical" evidence="4">
    <location>
        <begin position="543"/>
        <end position="560"/>
    </location>
</feature>
<proteinExistence type="predicted"/>
<evidence type="ECO:0000313" key="7">
    <source>
        <dbReference type="EMBL" id="SDE48700.1"/>
    </source>
</evidence>
<dbReference type="STRING" id="282683.SAMN04488105_104106"/>
<gene>
    <name evidence="7" type="ORF">SAMN04488105_104106</name>
</gene>